<gene>
    <name evidence="3" type="ORF">EK21DRAFT_63790</name>
</gene>
<feature type="domain" description="XPG-I" evidence="2">
    <location>
        <begin position="114"/>
        <end position="199"/>
    </location>
</feature>
<dbReference type="AlphaFoldDB" id="A0A9P4HAP4"/>
<dbReference type="InterPro" id="IPR029060">
    <property type="entry name" value="PIN-like_dom_sf"/>
</dbReference>
<feature type="region of interest" description="Disordered" evidence="1">
    <location>
        <begin position="439"/>
        <end position="485"/>
    </location>
</feature>
<evidence type="ECO:0000256" key="1">
    <source>
        <dbReference type="SAM" id="MobiDB-lite"/>
    </source>
</evidence>
<dbReference type="SMART" id="SM00484">
    <property type="entry name" value="XPGI"/>
    <property type="match status" value="1"/>
</dbReference>
<dbReference type="InterPro" id="IPR006084">
    <property type="entry name" value="XPG/Rad2"/>
</dbReference>
<feature type="non-terminal residue" evidence="3">
    <location>
        <position position="1"/>
    </location>
</feature>
<dbReference type="Gene3D" id="1.10.150.20">
    <property type="entry name" value="5' to 3' exonuclease, C-terminal subdomain"/>
    <property type="match status" value="1"/>
</dbReference>
<organism evidence="3 4">
    <name type="scientific">Setomelanomma holmii</name>
    <dbReference type="NCBI Taxonomy" id="210430"/>
    <lineage>
        <taxon>Eukaryota</taxon>
        <taxon>Fungi</taxon>
        <taxon>Dikarya</taxon>
        <taxon>Ascomycota</taxon>
        <taxon>Pezizomycotina</taxon>
        <taxon>Dothideomycetes</taxon>
        <taxon>Pleosporomycetidae</taxon>
        <taxon>Pleosporales</taxon>
        <taxon>Pleosporineae</taxon>
        <taxon>Phaeosphaeriaceae</taxon>
        <taxon>Setomelanomma</taxon>
    </lineage>
</organism>
<evidence type="ECO:0000313" key="3">
    <source>
        <dbReference type="EMBL" id="KAF2031138.1"/>
    </source>
</evidence>
<dbReference type="CDD" id="cd09870">
    <property type="entry name" value="PIN_YEN1"/>
    <property type="match status" value="1"/>
</dbReference>
<proteinExistence type="predicted"/>
<accession>A0A9P4HAP4</accession>
<dbReference type="InterPro" id="IPR036279">
    <property type="entry name" value="5-3_exonuclease_C_sf"/>
</dbReference>
<sequence>LFKIIKEYDRSIPIARLAVDHHQRHGRPLRIAVDEADWRFNNLTQAAVYAIKDTSDQAFQGQEKDMFRRIRRLLTLDIQLIFVFDGPGRPWKHGRRGQGNINYCENELLKEMLRCFGIPYHEAPGEAEAECARLQILGMVDGVWSQDSDCLMFGCTMWTQDDRVVKEKGTKDYSKENMSKSKKTVWVVHAAELKSRLQIDREGLVLFAILVGGDYNTKGLPSCGRSAAMKVLRKGLGKSLCICRNQRNCDIWGSHLVEALRQAGVCSIQVPVGFPDFKILQKYNSPKVSDDSALTNSVKLNLDHMRPIVELNLLEVTSSWFNMWGRLYMNWVGPVLLPRCISNKDSSLPREFIHDIRLTNRRAKKTDGENPPPMLERKLTFSPFGVTTLRSEHFEEERLGYWNGDRATLIDPEQRVECEIPEYWLSKVLPLGVLGPPPSQPIRKAAGRRDHLTASEPVEATGGPKRKRKTPYETPDEAASAKSPRIVTSTAAMSVPSAGLHKTPGQNRLKKASTIPIESIIEISDSEPELRLPPSCTRPASSIRSNVGSIIDFGSPSSSEDEISRFRDVGIRAHVLPDPPTRGRYHPRIETGVHSHPPLTALMSVDTAALEQPGLPIIPDTEGACEPSISSPLPHGDIRAARLRYFQAQGVSPSAAKLDSTPSNALGLPSRVGKVRYNIPQGVECVDFTDD</sequence>
<dbReference type="PANTHER" id="PTHR11081">
    <property type="entry name" value="FLAP ENDONUCLEASE FAMILY MEMBER"/>
    <property type="match status" value="1"/>
</dbReference>
<reference evidence="3" key="1">
    <citation type="journal article" date="2020" name="Stud. Mycol.">
        <title>101 Dothideomycetes genomes: a test case for predicting lifestyles and emergence of pathogens.</title>
        <authorList>
            <person name="Haridas S."/>
            <person name="Albert R."/>
            <person name="Binder M."/>
            <person name="Bloem J."/>
            <person name="Labutti K."/>
            <person name="Salamov A."/>
            <person name="Andreopoulos B."/>
            <person name="Baker S."/>
            <person name="Barry K."/>
            <person name="Bills G."/>
            <person name="Bluhm B."/>
            <person name="Cannon C."/>
            <person name="Castanera R."/>
            <person name="Culley D."/>
            <person name="Daum C."/>
            <person name="Ezra D."/>
            <person name="Gonzalez J."/>
            <person name="Henrissat B."/>
            <person name="Kuo A."/>
            <person name="Liang C."/>
            <person name="Lipzen A."/>
            <person name="Lutzoni F."/>
            <person name="Magnuson J."/>
            <person name="Mondo S."/>
            <person name="Nolan M."/>
            <person name="Ohm R."/>
            <person name="Pangilinan J."/>
            <person name="Park H.-J."/>
            <person name="Ramirez L."/>
            <person name="Alfaro M."/>
            <person name="Sun H."/>
            <person name="Tritt A."/>
            <person name="Yoshinaga Y."/>
            <person name="Zwiers L.-H."/>
            <person name="Turgeon B."/>
            <person name="Goodwin S."/>
            <person name="Spatafora J."/>
            <person name="Crous P."/>
            <person name="Grigoriev I."/>
        </authorList>
    </citation>
    <scope>NUCLEOTIDE SEQUENCE</scope>
    <source>
        <strain evidence="3">CBS 110217</strain>
    </source>
</reference>
<comment type="caution">
    <text evidence="3">The sequence shown here is derived from an EMBL/GenBank/DDBJ whole genome shotgun (WGS) entry which is preliminary data.</text>
</comment>
<dbReference type="SUPFAM" id="SSF47807">
    <property type="entry name" value="5' to 3' exonuclease, C-terminal subdomain"/>
    <property type="match status" value="1"/>
</dbReference>
<name>A0A9P4HAP4_9PLEO</name>
<dbReference type="GO" id="GO:0006281">
    <property type="term" value="P:DNA repair"/>
    <property type="evidence" value="ECO:0007669"/>
    <property type="project" value="UniProtKB-ARBA"/>
</dbReference>
<evidence type="ECO:0000259" key="2">
    <source>
        <dbReference type="SMART" id="SM00484"/>
    </source>
</evidence>
<dbReference type="InterPro" id="IPR006086">
    <property type="entry name" value="XPG-I_dom"/>
</dbReference>
<dbReference type="GO" id="GO:0017108">
    <property type="term" value="F:5'-flap endonuclease activity"/>
    <property type="evidence" value="ECO:0007669"/>
    <property type="project" value="TreeGrafter"/>
</dbReference>
<dbReference type="Pfam" id="PF00867">
    <property type="entry name" value="XPG_I"/>
    <property type="match status" value="1"/>
</dbReference>
<dbReference type="EMBL" id="ML978183">
    <property type="protein sequence ID" value="KAF2031138.1"/>
    <property type="molecule type" value="Genomic_DNA"/>
</dbReference>
<dbReference type="SUPFAM" id="SSF88723">
    <property type="entry name" value="PIN domain-like"/>
    <property type="match status" value="1"/>
</dbReference>
<dbReference type="Gene3D" id="3.40.50.1010">
    <property type="entry name" value="5'-nuclease"/>
    <property type="match status" value="2"/>
</dbReference>
<dbReference type="Proteomes" id="UP000799777">
    <property type="component" value="Unassembled WGS sequence"/>
</dbReference>
<keyword evidence="4" id="KW-1185">Reference proteome</keyword>
<evidence type="ECO:0000313" key="4">
    <source>
        <dbReference type="Proteomes" id="UP000799777"/>
    </source>
</evidence>
<dbReference type="PRINTS" id="PR00853">
    <property type="entry name" value="XPGRADSUPER"/>
</dbReference>
<dbReference type="OrthoDB" id="2959108at2759"/>
<protein>
    <submittedName>
        <fullName evidence="3">PIN domain-like protein</fullName>
    </submittedName>
</protein>
<dbReference type="PANTHER" id="PTHR11081:SF62">
    <property type="entry name" value="XPG-I DOMAIN-CONTAINING PROTEIN"/>
    <property type="match status" value="1"/>
</dbReference>